<feature type="compositionally biased region" description="Basic residues" evidence="1">
    <location>
        <begin position="231"/>
        <end position="243"/>
    </location>
</feature>
<reference evidence="3" key="1">
    <citation type="submission" date="2016-10" db="EMBL/GenBank/DDBJ databases">
        <authorList>
            <person name="Varghese N."/>
            <person name="Submissions S."/>
        </authorList>
    </citation>
    <scope>NUCLEOTIDE SEQUENCE [LARGE SCALE GENOMIC DNA]</scope>
    <source>
        <strain evidence="3">CGMCC 4.2126</strain>
    </source>
</reference>
<evidence type="ECO:0000256" key="1">
    <source>
        <dbReference type="SAM" id="MobiDB-lite"/>
    </source>
</evidence>
<organism evidence="2 3">
    <name type="scientific">Streptosporangium canum</name>
    <dbReference type="NCBI Taxonomy" id="324952"/>
    <lineage>
        <taxon>Bacteria</taxon>
        <taxon>Bacillati</taxon>
        <taxon>Actinomycetota</taxon>
        <taxon>Actinomycetes</taxon>
        <taxon>Streptosporangiales</taxon>
        <taxon>Streptosporangiaceae</taxon>
        <taxon>Streptosporangium</taxon>
    </lineage>
</organism>
<name>A0A1I4FWW6_9ACTN</name>
<gene>
    <name evidence="2" type="ORF">SAMN05216275_1748</name>
</gene>
<evidence type="ECO:0000313" key="2">
    <source>
        <dbReference type="EMBL" id="SFL21477.1"/>
    </source>
</evidence>
<protein>
    <submittedName>
        <fullName evidence="2">Uncharacterized protein</fullName>
    </submittedName>
</protein>
<feature type="region of interest" description="Disordered" evidence="1">
    <location>
        <begin position="220"/>
        <end position="255"/>
    </location>
</feature>
<dbReference type="EMBL" id="FOQY01000074">
    <property type="protein sequence ID" value="SFL21477.1"/>
    <property type="molecule type" value="Genomic_DNA"/>
</dbReference>
<dbReference type="Proteomes" id="UP000199111">
    <property type="component" value="Unassembled WGS sequence"/>
</dbReference>
<dbReference type="AlphaFoldDB" id="A0A1I4FWW6"/>
<accession>A0A1I4FWW6</accession>
<evidence type="ECO:0000313" key="3">
    <source>
        <dbReference type="Proteomes" id="UP000199111"/>
    </source>
</evidence>
<sequence>MSSRRIRRADRKLCDHLLSRNRFIHPMAGRRSATTGQREPRSGQAETAAVLSSERLCSCHHVRPGAPCLAWTRRRVTGEDDLPWTEKLSCTPHGPDRIPVGAVRRSPTAWVRKVVATPDPKGCRRPRRSPWRGDWGAASGWAPARYWVRTWSSTARLTTSWPSLASIDGLDRVRSVCGEMASAAAGRASPACLSTSNADSTNVAPADGLITTIHTGRNQVHRHASPGGCARRGRGLGGNRRKGNGNAGRSLGEGPFGANLGRAPDLCIRWKFRRYHWTPFITGVLRRARCRSGGSDPLFVDDRW</sequence>
<keyword evidence="3" id="KW-1185">Reference proteome</keyword>
<proteinExistence type="predicted"/>